<reference evidence="2 3" key="1">
    <citation type="submission" date="2019-06" db="EMBL/GenBank/DDBJ databases">
        <title>A chromosomal-level reference genome of Carpinus fangiana (Coryloideae, Betulaceae).</title>
        <authorList>
            <person name="Yang X."/>
            <person name="Wang Z."/>
            <person name="Zhang L."/>
            <person name="Hao G."/>
            <person name="Liu J."/>
            <person name="Yang Y."/>
        </authorList>
    </citation>
    <scope>NUCLEOTIDE SEQUENCE [LARGE SCALE GENOMIC DNA]</scope>
    <source>
        <strain evidence="2">Cfa_2016G</strain>
        <tissue evidence="2">Leaf</tissue>
    </source>
</reference>
<dbReference type="AlphaFoldDB" id="A0A5N6RFE0"/>
<protein>
    <submittedName>
        <fullName evidence="2">Uncharacterized protein</fullName>
    </submittedName>
</protein>
<keyword evidence="3" id="KW-1185">Reference proteome</keyword>
<organism evidence="2 3">
    <name type="scientific">Carpinus fangiana</name>
    <dbReference type="NCBI Taxonomy" id="176857"/>
    <lineage>
        <taxon>Eukaryota</taxon>
        <taxon>Viridiplantae</taxon>
        <taxon>Streptophyta</taxon>
        <taxon>Embryophyta</taxon>
        <taxon>Tracheophyta</taxon>
        <taxon>Spermatophyta</taxon>
        <taxon>Magnoliopsida</taxon>
        <taxon>eudicotyledons</taxon>
        <taxon>Gunneridae</taxon>
        <taxon>Pentapetalae</taxon>
        <taxon>rosids</taxon>
        <taxon>fabids</taxon>
        <taxon>Fagales</taxon>
        <taxon>Betulaceae</taxon>
        <taxon>Carpinus</taxon>
    </lineage>
</organism>
<dbReference type="EMBL" id="CM017326">
    <property type="protein sequence ID" value="KAE8076471.1"/>
    <property type="molecule type" value="Genomic_DNA"/>
</dbReference>
<evidence type="ECO:0000256" key="1">
    <source>
        <dbReference type="SAM" id="MobiDB-lite"/>
    </source>
</evidence>
<gene>
    <name evidence="2" type="ORF">FH972_015118</name>
</gene>
<evidence type="ECO:0000313" key="3">
    <source>
        <dbReference type="Proteomes" id="UP000327013"/>
    </source>
</evidence>
<evidence type="ECO:0000313" key="2">
    <source>
        <dbReference type="EMBL" id="KAE8076471.1"/>
    </source>
</evidence>
<name>A0A5N6RFE0_9ROSI</name>
<proteinExistence type="predicted"/>
<accession>A0A5N6RFE0</accession>
<feature type="region of interest" description="Disordered" evidence="1">
    <location>
        <begin position="137"/>
        <end position="160"/>
    </location>
</feature>
<sequence length="189" mass="20327">MEHVQSPKHEKRDRNLARDLILREVDNFEVVEGGVGGGKVTGEVVVVEEEGFEIEEAGEVGDLSKEGVALEAEHPKLVELVEDIVIQNSDLLPPSITSTPKTKQGAKESFSRLFPFSFIPDLNAVKATAGNITLGGTGDPVKSKGSSTLPSTAFKGGERSSALGNHRMETMEWASFLAKLTNIYSISFA</sequence>
<dbReference type="Proteomes" id="UP000327013">
    <property type="component" value="Chromosome 6"/>
</dbReference>